<gene>
    <name evidence="5" type="ORF">O6P43_001668</name>
</gene>
<dbReference type="Gene3D" id="1.20.140.40">
    <property type="entry name" value="Invertase/pectin methylesterase inhibitor family protein"/>
    <property type="match status" value="1"/>
</dbReference>
<comment type="caution">
    <text evidence="5">The sequence shown here is derived from an EMBL/GenBank/DDBJ whole genome shotgun (WGS) entry which is preliminary data.</text>
</comment>
<proteinExistence type="inferred from homology"/>
<name>A0AAD7QJI0_QUISA</name>
<sequence>MDKSSLLFLLLSILYIAGIANLASAATASNFIKSSCRTTKYPAVCVQSLSIYADTIKKSSYQLSQAALSVCLDRVVSAKTFIYRLTKFKGLKPGEKEAIRDCFDEISDSVDRLRRSIKELKNGSSAEGQEFIWHISNVVTWVSASLTDENTCVDGFSGKALNGRIKRSIMTRMINIEQVTTNALSLINNYASKY</sequence>
<dbReference type="FunFam" id="1.20.140.40:FF:000005">
    <property type="entry name" value="Pectin methylesterase inhibitor 1"/>
    <property type="match status" value="1"/>
</dbReference>
<reference evidence="5 6" key="1">
    <citation type="journal article" date="2023" name="Science">
        <title>Elucidation of the pathway for biosynthesis of saponin adjuvants from the soapbark tree.</title>
        <authorList>
            <person name="Reed J."/>
            <person name="Orme A."/>
            <person name="El-Demerdash A."/>
            <person name="Owen C."/>
            <person name="Martin L.B.B."/>
            <person name="Misra R.C."/>
            <person name="Kikuchi S."/>
            <person name="Rejzek M."/>
            <person name="Martin A.C."/>
            <person name="Harkess A."/>
            <person name="Leebens-Mack J."/>
            <person name="Louveau T."/>
            <person name="Stephenson M.J."/>
            <person name="Osbourn A."/>
        </authorList>
    </citation>
    <scope>NUCLEOTIDE SEQUENCE [LARGE SCALE GENOMIC DNA]</scope>
    <source>
        <strain evidence="5">S10</strain>
    </source>
</reference>
<evidence type="ECO:0000313" key="5">
    <source>
        <dbReference type="EMBL" id="KAJ7982558.1"/>
    </source>
</evidence>
<dbReference type="PANTHER" id="PTHR31080">
    <property type="entry name" value="PECTINESTERASE INHIBITOR-LIKE"/>
    <property type="match status" value="1"/>
</dbReference>
<feature type="chain" id="PRO_5042213380" evidence="3">
    <location>
        <begin position="26"/>
        <end position="194"/>
    </location>
</feature>
<keyword evidence="1 3" id="KW-0732">Signal</keyword>
<dbReference type="InterPro" id="IPR006501">
    <property type="entry name" value="Pectinesterase_inhib_dom"/>
</dbReference>
<dbReference type="SUPFAM" id="SSF101148">
    <property type="entry name" value="Plant invertase/pectin methylesterase inhibitor"/>
    <property type="match status" value="1"/>
</dbReference>
<dbReference type="InterPro" id="IPR051955">
    <property type="entry name" value="PME_Inhibitor"/>
</dbReference>
<evidence type="ECO:0000256" key="2">
    <source>
        <dbReference type="ARBA" id="ARBA00038471"/>
    </source>
</evidence>
<dbReference type="GO" id="GO:0046910">
    <property type="term" value="F:pectinesterase inhibitor activity"/>
    <property type="evidence" value="ECO:0007669"/>
    <property type="project" value="UniProtKB-ARBA"/>
</dbReference>
<dbReference type="KEGG" id="qsa:O6P43_001668"/>
<accession>A0AAD7QJI0</accession>
<comment type="similarity">
    <text evidence="2">Belongs to the PMEI family.</text>
</comment>
<evidence type="ECO:0000256" key="3">
    <source>
        <dbReference type="SAM" id="SignalP"/>
    </source>
</evidence>
<dbReference type="Pfam" id="PF04043">
    <property type="entry name" value="PMEI"/>
    <property type="match status" value="1"/>
</dbReference>
<feature type="signal peptide" evidence="3">
    <location>
        <begin position="1"/>
        <end position="25"/>
    </location>
</feature>
<evidence type="ECO:0000259" key="4">
    <source>
        <dbReference type="SMART" id="SM00856"/>
    </source>
</evidence>
<dbReference type="InterPro" id="IPR035513">
    <property type="entry name" value="Invertase/methylesterase_inhib"/>
</dbReference>
<dbReference type="CDD" id="cd15798">
    <property type="entry name" value="PMEI-like_3"/>
    <property type="match status" value="1"/>
</dbReference>
<dbReference type="PANTHER" id="PTHR31080:SF87">
    <property type="entry name" value="PECTINESTERASE INHIBITOR 7"/>
    <property type="match status" value="1"/>
</dbReference>
<protein>
    <submittedName>
        <fullName evidence="5">21 kDa protein</fullName>
    </submittedName>
</protein>
<dbReference type="EMBL" id="JARAOO010000001">
    <property type="protein sequence ID" value="KAJ7982558.1"/>
    <property type="molecule type" value="Genomic_DNA"/>
</dbReference>
<evidence type="ECO:0000313" key="6">
    <source>
        <dbReference type="Proteomes" id="UP001163823"/>
    </source>
</evidence>
<evidence type="ECO:0000256" key="1">
    <source>
        <dbReference type="ARBA" id="ARBA00022729"/>
    </source>
</evidence>
<feature type="domain" description="Pectinesterase inhibitor" evidence="4">
    <location>
        <begin position="27"/>
        <end position="186"/>
    </location>
</feature>
<dbReference type="NCBIfam" id="TIGR01614">
    <property type="entry name" value="PME_inhib"/>
    <property type="match status" value="1"/>
</dbReference>
<dbReference type="SMART" id="SM00856">
    <property type="entry name" value="PMEI"/>
    <property type="match status" value="1"/>
</dbReference>
<organism evidence="5 6">
    <name type="scientific">Quillaja saponaria</name>
    <name type="common">Soap bark tree</name>
    <dbReference type="NCBI Taxonomy" id="32244"/>
    <lineage>
        <taxon>Eukaryota</taxon>
        <taxon>Viridiplantae</taxon>
        <taxon>Streptophyta</taxon>
        <taxon>Embryophyta</taxon>
        <taxon>Tracheophyta</taxon>
        <taxon>Spermatophyta</taxon>
        <taxon>Magnoliopsida</taxon>
        <taxon>eudicotyledons</taxon>
        <taxon>Gunneridae</taxon>
        <taxon>Pentapetalae</taxon>
        <taxon>rosids</taxon>
        <taxon>fabids</taxon>
        <taxon>Fabales</taxon>
        <taxon>Quillajaceae</taxon>
        <taxon>Quillaja</taxon>
    </lineage>
</organism>
<dbReference type="AlphaFoldDB" id="A0AAD7QJI0"/>
<keyword evidence="6" id="KW-1185">Reference proteome</keyword>
<dbReference type="Proteomes" id="UP001163823">
    <property type="component" value="Chromosome 1"/>
</dbReference>